<name>A0A0D1DP27_MYCMD</name>
<proteinExistence type="inferred from homology"/>
<gene>
    <name evidence="4" type="ORF">UMAG_06186</name>
</gene>
<feature type="region of interest" description="Disordered" evidence="3">
    <location>
        <begin position="1"/>
        <end position="22"/>
    </location>
</feature>
<dbReference type="KEGG" id="uma:UMAG_06186"/>
<dbReference type="Gene3D" id="3.40.50.720">
    <property type="entry name" value="NAD(P)-binding Rossmann-like Domain"/>
    <property type="match status" value="1"/>
</dbReference>
<dbReference type="GO" id="GO:0016491">
    <property type="term" value="F:oxidoreductase activity"/>
    <property type="evidence" value="ECO:0000318"/>
    <property type="project" value="GO_Central"/>
</dbReference>
<dbReference type="PANTHER" id="PTHR43639">
    <property type="entry name" value="OXIDOREDUCTASE, SHORT-CHAIN DEHYDROGENASE/REDUCTASE FAMILY (AFU_ORTHOLOGUE AFUA_5G02870)"/>
    <property type="match status" value="1"/>
</dbReference>
<dbReference type="Pfam" id="PF13561">
    <property type="entry name" value="adh_short_C2"/>
    <property type="match status" value="1"/>
</dbReference>
<organism evidence="4 5">
    <name type="scientific">Mycosarcoma maydis</name>
    <name type="common">Corn smut fungus</name>
    <name type="synonym">Ustilago maydis</name>
    <dbReference type="NCBI Taxonomy" id="5270"/>
    <lineage>
        <taxon>Eukaryota</taxon>
        <taxon>Fungi</taxon>
        <taxon>Dikarya</taxon>
        <taxon>Basidiomycota</taxon>
        <taxon>Ustilaginomycotina</taxon>
        <taxon>Ustilaginomycetes</taxon>
        <taxon>Ustilaginales</taxon>
        <taxon>Ustilaginaceae</taxon>
        <taxon>Mycosarcoma</taxon>
    </lineage>
</organism>
<dbReference type="SUPFAM" id="SSF51735">
    <property type="entry name" value="NAD(P)-binding Rossmann-fold domains"/>
    <property type="match status" value="1"/>
</dbReference>
<dbReference type="FunFam" id="3.40.50.720:FF:000084">
    <property type="entry name" value="Short-chain dehydrogenase reductase"/>
    <property type="match status" value="1"/>
</dbReference>
<dbReference type="PANTHER" id="PTHR43639:SF1">
    <property type="entry name" value="SHORT-CHAIN DEHYDROGENASE_REDUCTASE FAMILY PROTEIN"/>
    <property type="match status" value="1"/>
</dbReference>
<dbReference type="Proteomes" id="UP000000561">
    <property type="component" value="Chromosome 22"/>
</dbReference>
<dbReference type="CDD" id="cd05345">
    <property type="entry name" value="BKR_3_SDR_c"/>
    <property type="match status" value="1"/>
</dbReference>
<dbReference type="AlphaFoldDB" id="A0A0D1DP27"/>
<dbReference type="InterPro" id="IPR036291">
    <property type="entry name" value="NAD(P)-bd_dom_sf"/>
</dbReference>
<feature type="compositionally biased region" description="Basic and acidic residues" evidence="3">
    <location>
        <begin position="10"/>
        <end position="22"/>
    </location>
</feature>
<dbReference type="PRINTS" id="PR00081">
    <property type="entry name" value="GDHRDH"/>
</dbReference>
<dbReference type="STRING" id="237631.A0A0D1DP27"/>
<dbReference type="RefSeq" id="XP_011392556.1">
    <property type="nucleotide sequence ID" value="XM_011394254.1"/>
</dbReference>
<dbReference type="eggNOG" id="KOG0725">
    <property type="taxonomic scope" value="Eukaryota"/>
</dbReference>
<dbReference type="InParanoid" id="A0A0D1DP27"/>
<comment type="similarity">
    <text evidence="1">Belongs to the short-chain dehydrogenases/reductases (SDR) family.</text>
</comment>
<protein>
    <recommendedName>
        <fullName evidence="6">Oxidoreductase</fullName>
    </recommendedName>
</protein>
<sequence length="299" mass="31747">MSTSQPTTHNAHDAHDVHDRGTRADVRASRLAGKVAIVTGGTRGFGAAIVSLFVHQGARCVVMDVLASDGWYDAYTIAAPTSASVSAPPESAYALKADITSRASWCTALETCIHTFGSPPTIIVNNAGWTYSNKPTLDVTDDEFDRVFQVNVKSVYLSVDVLLPSLLLWNKDDQHDVCWINIASTAALRPRPGLVWYNASKGAVCTATKALAVEYAPRKVRFNTVCPVAGNTPLLSKFAGSRQAGDSMSAAQLAQFNASIPMGRLSEGSDIANACLFLADPASNFITGIDLPVDGARCV</sequence>
<evidence type="ECO:0000256" key="3">
    <source>
        <dbReference type="SAM" id="MobiDB-lite"/>
    </source>
</evidence>
<dbReference type="GeneID" id="23565862"/>
<keyword evidence="2" id="KW-0560">Oxidoreductase</keyword>
<accession>A0A0D1DP27</accession>
<keyword evidence="5" id="KW-1185">Reference proteome</keyword>
<dbReference type="OMA" id="YSNKPTL"/>
<evidence type="ECO:0000256" key="1">
    <source>
        <dbReference type="ARBA" id="ARBA00006484"/>
    </source>
</evidence>
<dbReference type="OrthoDB" id="1888931at2759"/>
<evidence type="ECO:0000313" key="4">
    <source>
        <dbReference type="EMBL" id="KIS65806.1"/>
    </source>
</evidence>
<dbReference type="EMBL" id="CM003161">
    <property type="protein sequence ID" value="KIS65806.1"/>
    <property type="molecule type" value="Genomic_DNA"/>
</dbReference>
<dbReference type="VEuPathDB" id="FungiDB:UMAG_06186"/>
<reference evidence="4 5" key="1">
    <citation type="journal article" date="2006" name="Nature">
        <title>Insights from the genome of the biotrophic fungal plant pathogen Ustilago maydis.</title>
        <authorList>
            <person name="Kamper J."/>
            <person name="Kahmann R."/>
            <person name="Bolker M."/>
            <person name="Ma L.J."/>
            <person name="Brefort T."/>
            <person name="Saville B.J."/>
            <person name="Banuett F."/>
            <person name="Kronstad J.W."/>
            <person name="Gold S.E."/>
            <person name="Muller O."/>
            <person name="Perlin M.H."/>
            <person name="Wosten H.A."/>
            <person name="de Vries R."/>
            <person name="Ruiz-Herrera J."/>
            <person name="Reynaga-Pena C.G."/>
            <person name="Snetselaar K."/>
            <person name="McCann M."/>
            <person name="Perez-Martin J."/>
            <person name="Feldbrugge M."/>
            <person name="Basse C.W."/>
            <person name="Steinberg G."/>
            <person name="Ibeas J.I."/>
            <person name="Holloman W."/>
            <person name="Guzman P."/>
            <person name="Farman M."/>
            <person name="Stajich J.E."/>
            <person name="Sentandreu R."/>
            <person name="Gonzalez-Prieto J.M."/>
            <person name="Kennell J.C."/>
            <person name="Molina L."/>
            <person name="Schirawski J."/>
            <person name="Mendoza-Mendoza A."/>
            <person name="Greilinger D."/>
            <person name="Munch K."/>
            <person name="Rossel N."/>
            <person name="Scherer M."/>
            <person name="Vranes M."/>
            <person name="Ladendorf O."/>
            <person name="Vincon V."/>
            <person name="Fuchs U."/>
            <person name="Sandrock B."/>
            <person name="Meng S."/>
            <person name="Ho E.C."/>
            <person name="Cahill M.J."/>
            <person name="Boyce K.J."/>
            <person name="Klose J."/>
            <person name="Klosterman S.J."/>
            <person name="Deelstra H.J."/>
            <person name="Ortiz-Castellanos L."/>
            <person name="Li W."/>
            <person name="Sanchez-Alonso P."/>
            <person name="Schreier P.H."/>
            <person name="Hauser-Hahn I."/>
            <person name="Vaupel M."/>
            <person name="Koopmann E."/>
            <person name="Friedrich G."/>
            <person name="Voss H."/>
            <person name="Schluter T."/>
            <person name="Margolis J."/>
            <person name="Platt D."/>
            <person name="Swimmer C."/>
            <person name="Gnirke A."/>
            <person name="Chen F."/>
            <person name="Vysotskaia V."/>
            <person name="Mannhaupt G."/>
            <person name="Guldener U."/>
            <person name="Munsterkotter M."/>
            <person name="Haase D."/>
            <person name="Oesterheld M."/>
            <person name="Mewes H.W."/>
            <person name="Mauceli E.W."/>
            <person name="DeCaprio D."/>
            <person name="Wade C.M."/>
            <person name="Butler J."/>
            <person name="Young S."/>
            <person name="Jaffe D.B."/>
            <person name="Calvo S."/>
            <person name="Nusbaum C."/>
            <person name="Galagan J."/>
            <person name="Birren B.W."/>
        </authorList>
    </citation>
    <scope>NUCLEOTIDE SEQUENCE [LARGE SCALE GENOMIC DNA]</scope>
    <source>
        <strain evidence="5">DSM 14603 / FGSC 9021 / UM521</strain>
    </source>
</reference>
<evidence type="ECO:0000256" key="2">
    <source>
        <dbReference type="ARBA" id="ARBA00023002"/>
    </source>
</evidence>
<dbReference type="InterPro" id="IPR002347">
    <property type="entry name" value="SDR_fam"/>
</dbReference>
<evidence type="ECO:0000313" key="5">
    <source>
        <dbReference type="Proteomes" id="UP000000561"/>
    </source>
</evidence>
<evidence type="ECO:0008006" key="6">
    <source>
        <dbReference type="Google" id="ProtNLM"/>
    </source>
</evidence>
<dbReference type="NCBIfam" id="NF005559">
    <property type="entry name" value="PRK07231.1"/>
    <property type="match status" value="1"/>
</dbReference>